<sequence length="367" mass="40438">MRKFAVVLFLVLCGILAATPVWAVEAGGRVKFAYSGTWVENGDFSDELNDHLDLELYLPPVGKTELSYAFRVGAPFQGLLAGEEATYFTKKLYLKHRFSRFHLTVGRQPVSWSFGSMLNPVDYTIGAEALETENQSKYTDAVEAYLPLNWNSGLALVASFPTGFDLETEKMKWGVRGRFGVKGYDLTINYVQEPETAGPGGHGQGWPGLPPFPRQRVGLTFKGDLGPIGVYGAYGRYFGGEPAQSNSYLLGVDYSYNVDYYRKLTMQLEYLGLDGGNLAQLLGPLIMMGSGKERTNLLTGTLAYPIDDFSVFSLTAIASLGGDKYLVMPSYQNTLPGNIDLDLNCEFYLRESKLESTSIAVGLSYSF</sequence>
<comment type="caution">
    <text evidence="2">The sequence shown here is derived from an EMBL/GenBank/DDBJ whole genome shotgun (WGS) entry which is preliminary data.</text>
</comment>
<dbReference type="EMBL" id="JAAKDE010000010">
    <property type="protein sequence ID" value="MBA2132937.1"/>
    <property type="molecule type" value="Genomic_DNA"/>
</dbReference>
<dbReference type="RefSeq" id="WP_181339393.1">
    <property type="nucleotide sequence ID" value="NZ_JAAKDE010000010.1"/>
</dbReference>
<name>A0A8J6I289_9FIRM</name>
<accession>A0A8J6I289</accession>
<feature type="signal peptide" evidence="1">
    <location>
        <begin position="1"/>
        <end position="23"/>
    </location>
</feature>
<evidence type="ECO:0000256" key="1">
    <source>
        <dbReference type="SAM" id="SignalP"/>
    </source>
</evidence>
<protein>
    <recommendedName>
        <fullName evidence="4">Transporter</fullName>
    </recommendedName>
</protein>
<evidence type="ECO:0000313" key="2">
    <source>
        <dbReference type="EMBL" id="MBA2132937.1"/>
    </source>
</evidence>
<keyword evidence="1" id="KW-0732">Signal</keyword>
<reference evidence="2" key="1">
    <citation type="submission" date="2020-06" db="EMBL/GenBank/DDBJ databases">
        <title>Novel chitinolytic bacterium.</title>
        <authorList>
            <person name="Ungkulpasvich U."/>
            <person name="Kosugi A."/>
            <person name="Uke A."/>
        </authorList>
    </citation>
    <scope>NUCLEOTIDE SEQUENCE</scope>
    <source>
        <strain evidence="2">UUS1-1</strain>
    </source>
</reference>
<proteinExistence type="predicted"/>
<feature type="chain" id="PRO_5035218083" description="Transporter" evidence="1">
    <location>
        <begin position="24"/>
        <end position="367"/>
    </location>
</feature>
<organism evidence="2 3">
    <name type="scientific">Capillibacterium thermochitinicola</name>
    <dbReference type="NCBI Taxonomy" id="2699427"/>
    <lineage>
        <taxon>Bacteria</taxon>
        <taxon>Bacillati</taxon>
        <taxon>Bacillota</taxon>
        <taxon>Capillibacterium</taxon>
    </lineage>
</organism>
<dbReference type="Proteomes" id="UP000657177">
    <property type="component" value="Unassembled WGS sequence"/>
</dbReference>
<dbReference type="AlphaFoldDB" id="A0A8J6I289"/>
<evidence type="ECO:0000313" key="3">
    <source>
        <dbReference type="Proteomes" id="UP000657177"/>
    </source>
</evidence>
<evidence type="ECO:0008006" key="4">
    <source>
        <dbReference type="Google" id="ProtNLM"/>
    </source>
</evidence>
<gene>
    <name evidence="2" type="ORF">G5B42_05190</name>
</gene>
<keyword evidence="3" id="KW-1185">Reference proteome</keyword>